<protein>
    <submittedName>
        <fullName evidence="1">Uncharacterized protein</fullName>
    </submittedName>
</protein>
<evidence type="ECO:0000313" key="1">
    <source>
        <dbReference type="EMBL" id="MBX43418.1"/>
    </source>
</evidence>
<dbReference type="EMBL" id="GGEC01062934">
    <property type="protein sequence ID" value="MBX43418.1"/>
    <property type="molecule type" value="Transcribed_RNA"/>
</dbReference>
<proteinExistence type="predicted"/>
<organism evidence="1">
    <name type="scientific">Rhizophora mucronata</name>
    <name type="common">Asiatic mangrove</name>
    <dbReference type="NCBI Taxonomy" id="61149"/>
    <lineage>
        <taxon>Eukaryota</taxon>
        <taxon>Viridiplantae</taxon>
        <taxon>Streptophyta</taxon>
        <taxon>Embryophyta</taxon>
        <taxon>Tracheophyta</taxon>
        <taxon>Spermatophyta</taxon>
        <taxon>Magnoliopsida</taxon>
        <taxon>eudicotyledons</taxon>
        <taxon>Gunneridae</taxon>
        <taxon>Pentapetalae</taxon>
        <taxon>rosids</taxon>
        <taxon>fabids</taxon>
        <taxon>Malpighiales</taxon>
        <taxon>Rhizophoraceae</taxon>
        <taxon>Rhizophora</taxon>
    </lineage>
</organism>
<accession>A0A2P2NLR4</accession>
<reference evidence="1" key="1">
    <citation type="submission" date="2018-02" db="EMBL/GenBank/DDBJ databases">
        <title>Rhizophora mucronata_Transcriptome.</title>
        <authorList>
            <person name="Meera S.P."/>
            <person name="Sreeshan A."/>
            <person name="Augustine A."/>
        </authorList>
    </citation>
    <scope>NUCLEOTIDE SEQUENCE</scope>
    <source>
        <tissue evidence="1">Leaf</tissue>
    </source>
</reference>
<dbReference type="AlphaFoldDB" id="A0A2P2NLR4"/>
<sequence>MGPAENSPVGSSADYIESAICQRRRELK</sequence>
<name>A0A2P2NLR4_RHIMU</name>